<accession>A0A0B6Z188</accession>
<organism evidence="1">
    <name type="scientific">Arion vulgaris</name>
    <dbReference type="NCBI Taxonomy" id="1028688"/>
    <lineage>
        <taxon>Eukaryota</taxon>
        <taxon>Metazoa</taxon>
        <taxon>Spiralia</taxon>
        <taxon>Lophotrochozoa</taxon>
        <taxon>Mollusca</taxon>
        <taxon>Gastropoda</taxon>
        <taxon>Heterobranchia</taxon>
        <taxon>Euthyneura</taxon>
        <taxon>Panpulmonata</taxon>
        <taxon>Eupulmonata</taxon>
        <taxon>Stylommatophora</taxon>
        <taxon>Helicina</taxon>
        <taxon>Arionoidea</taxon>
        <taxon>Arionidae</taxon>
        <taxon>Arion</taxon>
    </lineage>
</organism>
<reference evidence="1" key="1">
    <citation type="submission" date="2014-12" db="EMBL/GenBank/DDBJ databases">
        <title>Insight into the proteome of Arion vulgaris.</title>
        <authorList>
            <person name="Aradska J."/>
            <person name="Bulat T."/>
            <person name="Smidak R."/>
            <person name="Sarate P."/>
            <person name="Gangsoo J."/>
            <person name="Sialana F."/>
            <person name="Bilban M."/>
            <person name="Lubec G."/>
        </authorList>
    </citation>
    <scope>NUCLEOTIDE SEQUENCE</scope>
    <source>
        <tissue evidence="1">Skin</tissue>
    </source>
</reference>
<dbReference type="AlphaFoldDB" id="A0A0B6Z188"/>
<proteinExistence type="predicted"/>
<gene>
    <name evidence="1" type="primary">ORF44937</name>
</gene>
<name>A0A0B6Z188_9EUPU</name>
<feature type="non-terminal residue" evidence="1">
    <location>
        <position position="50"/>
    </location>
</feature>
<protein>
    <submittedName>
        <fullName evidence="1">Uncharacterized protein</fullName>
    </submittedName>
</protein>
<dbReference type="EMBL" id="HACG01015484">
    <property type="protein sequence ID" value="CEK62349.1"/>
    <property type="molecule type" value="Transcribed_RNA"/>
</dbReference>
<evidence type="ECO:0000313" key="1">
    <source>
        <dbReference type="EMBL" id="CEK62349.1"/>
    </source>
</evidence>
<sequence length="50" mass="5982">MVCILHIFIANNHTLCHRLFKQEYTNLHALKWEANGFRKKGCSREPLRRS</sequence>